<dbReference type="Gene3D" id="1.10.10.2910">
    <property type="match status" value="1"/>
</dbReference>
<dbReference type="EMBL" id="QGHS01000032">
    <property type="protein sequence ID" value="PWT47896.1"/>
    <property type="molecule type" value="Genomic_DNA"/>
</dbReference>
<dbReference type="RefSeq" id="WP_134907195.1">
    <property type="nucleotide sequence ID" value="NZ_JAJAOX010000246.1"/>
</dbReference>
<dbReference type="InterPro" id="IPR010359">
    <property type="entry name" value="IrrE_HExxH"/>
</dbReference>
<reference evidence="2 3" key="1">
    <citation type="journal article" date="2018" name="Front. Microbiol.">
        <title>Comparative Genomics of the Herbivore Gut Symbiont Lactobacillus reuteri Reveals Genetic Diversity and Lifestyle Adaptation.</title>
        <authorList>
            <person name="Zhao J."/>
        </authorList>
    </citation>
    <scope>NUCLEOTIDE SEQUENCE [LARGE SCALE GENOMIC DNA]</scope>
    <source>
        <strain evidence="2 3">LR12</strain>
    </source>
</reference>
<sequence>MNSHIENYIRKHNIHIEYSNEVSFPAKKFDTPKGPVIIVNSTLREEEQNQAILHELGHNVYDKEVAGSYTNDDKVHSKMESNANKYMLQETLNQYRAETDIDPHDINSIAFLEHHNLNLNLNEITRLLIKKMIDEDEKMQLN</sequence>
<feature type="domain" description="IrrE N-terminal-like" evidence="1">
    <location>
        <begin position="11"/>
        <end position="68"/>
    </location>
</feature>
<evidence type="ECO:0000313" key="3">
    <source>
        <dbReference type="Proteomes" id="UP000245866"/>
    </source>
</evidence>
<proteinExistence type="predicted"/>
<dbReference type="Pfam" id="PF06114">
    <property type="entry name" value="Peptidase_M78"/>
    <property type="match status" value="1"/>
</dbReference>
<comment type="caution">
    <text evidence="2">The sequence shown here is derived from an EMBL/GenBank/DDBJ whole genome shotgun (WGS) entry which is preliminary data.</text>
</comment>
<evidence type="ECO:0000259" key="1">
    <source>
        <dbReference type="Pfam" id="PF06114"/>
    </source>
</evidence>
<gene>
    <name evidence="2" type="ORF">DKZ23_03900</name>
</gene>
<protein>
    <recommendedName>
        <fullName evidence="1">IrrE N-terminal-like domain-containing protein</fullName>
    </recommendedName>
</protein>
<dbReference type="AlphaFoldDB" id="A0A317GID5"/>
<dbReference type="Proteomes" id="UP000245866">
    <property type="component" value="Unassembled WGS sequence"/>
</dbReference>
<accession>A0A317GID5</accession>
<name>A0A317GID5_LIMRT</name>
<organism evidence="2 3">
    <name type="scientific">Limosilactobacillus reuteri</name>
    <name type="common">Lactobacillus reuteri</name>
    <dbReference type="NCBI Taxonomy" id="1598"/>
    <lineage>
        <taxon>Bacteria</taxon>
        <taxon>Bacillati</taxon>
        <taxon>Bacillota</taxon>
        <taxon>Bacilli</taxon>
        <taxon>Lactobacillales</taxon>
        <taxon>Lactobacillaceae</taxon>
        <taxon>Limosilactobacillus</taxon>
    </lineage>
</organism>
<evidence type="ECO:0000313" key="2">
    <source>
        <dbReference type="EMBL" id="PWT47896.1"/>
    </source>
</evidence>